<sequence length="305" mass="35195">MRYKRGKDNAVADALFRREDVGELFTLSNTSVSTDLYKRIVDSWTENDHLKLIIYDLKRGEVMKHYALHNNQLLRKGKMMVGSDESLRQYLLSYFHDGAIGGYLRVRATTHKICSVFYWKGLREQVCKLHGVPESIVSDRDKVFLSTFWKELFKLLHVKLLLSSSYHPQTDGQTEIVNRCLEGYLRCMTGENPKEWQLPPVQVPYVGGFSKVDAVDRSLTAREQAIDMMKFHLKVSIRQGKQNKFSPKYFGPFELKKVHGEHQSKGTTVLPELNKEGLIEVEPMKLLDRNIVNKNNVVVVYGLVQ</sequence>
<feature type="domain" description="Integrase catalytic" evidence="1">
    <location>
        <begin position="122"/>
        <end position="255"/>
    </location>
</feature>
<dbReference type="PROSITE" id="PS50994">
    <property type="entry name" value="INTEGRASE"/>
    <property type="match status" value="1"/>
</dbReference>
<accession>A0ABQ5AE76</accession>
<dbReference type="PANTHER" id="PTHR35046:SF18">
    <property type="entry name" value="RNA-DIRECTED DNA POLYMERASE"/>
    <property type="match status" value="1"/>
</dbReference>
<organism evidence="2 3">
    <name type="scientific">Tanacetum coccineum</name>
    <dbReference type="NCBI Taxonomy" id="301880"/>
    <lineage>
        <taxon>Eukaryota</taxon>
        <taxon>Viridiplantae</taxon>
        <taxon>Streptophyta</taxon>
        <taxon>Embryophyta</taxon>
        <taxon>Tracheophyta</taxon>
        <taxon>Spermatophyta</taxon>
        <taxon>Magnoliopsida</taxon>
        <taxon>eudicotyledons</taxon>
        <taxon>Gunneridae</taxon>
        <taxon>Pentapetalae</taxon>
        <taxon>asterids</taxon>
        <taxon>campanulids</taxon>
        <taxon>Asterales</taxon>
        <taxon>Asteraceae</taxon>
        <taxon>Asteroideae</taxon>
        <taxon>Anthemideae</taxon>
        <taxon>Anthemidinae</taxon>
        <taxon>Tanacetum</taxon>
    </lineage>
</organism>
<dbReference type="InterPro" id="IPR041588">
    <property type="entry name" value="Integrase_H2C2"/>
</dbReference>
<protein>
    <submittedName>
        <fullName evidence="2">Retrotransposable element Tf2</fullName>
    </submittedName>
</protein>
<evidence type="ECO:0000313" key="3">
    <source>
        <dbReference type="Proteomes" id="UP001151760"/>
    </source>
</evidence>
<dbReference type="InterPro" id="IPR012337">
    <property type="entry name" value="RNaseH-like_sf"/>
</dbReference>
<gene>
    <name evidence="2" type="ORF">Tco_0820613</name>
</gene>
<dbReference type="Pfam" id="PF17921">
    <property type="entry name" value="Integrase_H2C2"/>
    <property type="match status" value="1"/>
</dbReference>
<reference evidence="2" key="2">
    <citation type="submission" date="2022-01" db="EMBL/GenBank/DDBJ databases">
        <authorList>
            <person name="Yamashiro T."/>
            <person name="Shiraishi A."/>
            <person name="Satake H."/>
            <person name="Nakayama K."/>
        </authorList>
    </citation>
    <scope>NUCLEOTIDE SEQUENCE</scope>
</reference>
<dbReference type="SUPFAM" id="SSF53098">
    <property type="entry name" value="Ribonuclease H-like"/>
    <property type="match status" value="1"/>
</dbReference>
<dbReference type="EMBL" id="BQNB010012117">
    <property type="protein sequence ID" value="GJS99443.1"/>
    <property type="molecule type" value="Genomic_DNA"/>
</dbReference>
<comment type="caution">
    <text evidence="2">The sequence shown here is derived from an EMBL/GenBank/DDBJ whole genome shotgun (WGS) entry which is preliminary data.</text>
</comment>
<keyword evidence="3" id="KW-1185">Reference proteome</keyword>
<reference evidence="2" key="1">
    <citation type="journal article" date="2022" name="Int. J. Mol. Sci.">
        <title>Draft Genome of Tanacetum Coccineum: Genomic Comparison of Closely Related Tanacetum-Family Plants.</title>
        <authorList>
            <person name="Yamashiro T."/>
            <person name="Shiraishi A."/>
            <person name="Nakayama K."/>
            <person name="Satake H."/>
        </authorList>
    </citation>
    <scope>NUCLEOTIDE SEQUENCE</scope>
</reference>
<dbReference type="InterPro" id="IPR001584">
    <property type="entry name" value="Integrase_cat-core"/>
</dbReference>
<name>A0ABQ5AE76_9ASTR</name>
<dbReference type="Gene3D" id="3.30.420.10">
    <property type="entry name" value="Ribonuclease H-like superfamily/Ribonuclease H"/>
    <property type="match status" value="1"/>
</dbReference>
<dbReference type="Proteomes" id="UP001151760">
    <property type="component" value="Unassembled WGS sequence"/>
</dbReference>
<dbReference type="InterPro" id="IPR036397">
    <property type="entry name" value="RNaseH_sf"/>
</dbReference>
<dbReference type="PANTHER" id="PTHR35046">
    <property type="entry name" value="ZINC KNUCKLE (CCHC-TYPE) FAMILY PROTEIN"/>
    <property type="match status" value="1"/>
</dbReference>
<evidence type="ECO:0000259" key="1">
    <source>
        <dbReference type="PROSITE" id="PS50994"/>
    </source>
</evidence>
<evidence type="ECO:0000313" key="2">
    <source>
        <dbReference type="EMBL" id="GJS99443.1"/>
    </source>
</evidence>
<proteinExistence type="predicted"/>